<evidence type="ECO:0000256" key="6">
    <source>
        <dbReference type="ARBA" id="ARBA00022840"/>
    </source>
</evidence>
<dbReference type="GO" id="GO:0016020">
    <property type="term" value="C:membrane"/>
    <property type="evidence" value="ECO:0007669"/>
    <property type="project" value="InterPro"/>
</dbReference>
<dbReference type="SMART" id="SM00382">
    <property type="entry name" value="AAA"/>
    <property type="match status" value="1"/>
</dbReference>
<dbReference type="PROSITE" id="PS50893">
    <property type="entry name" value="ABC_TRANSPORTER_2"/>
    <property type="match status" value="1"/>
</dbReference>
<dbReference type="Pfam" id="PF03459">
    <property type="entry name" value="TOBE"/>
    <property type="match status" value="1"/>
</dbReference>
<dbReference type="InterPro" id="IPR003593">
    <property type="entry name" value="AAA+_ATPase"/>
</dbReference>
<evidence type="ECO:0000313" key="13">
    <source>
        <dbReference type="EMBL" id="PQV57197.1"/>
    </source>
</evidence>
<dbReference type="NCBIfam" id="TIGR02142">
    <property type="entry name" value="modC_ABC"/>
    <property type="match status" value="1"/>
</dbReference>
<evidence type="ECO:0000256" key="7">
    <source>
        <dbReference type="ARBA" id="ARBA00022967"/>
    </source>
</evidence>
<keyword evidence="6 13" id="KW-0067">ATP-binding</keyword>
<dbReference type="AlphaFoldDB" id="A0A2S8S8P4"/>
<dbReference type="Pfam" id="PF00005">
    <property type="entry name" value="ABC_tran"/>
    <property type="match status" value="1"/>
</dbReference>
<protein>
    <submittedName>
        <fullName evidence="13">Molybdate transport system ATP-binding protein</fullName>
    </submittedName>
</protein>
<dbReference type="PROSITE" id="PS00211">
    <property type="entry name" value="ABC_TRANSPORTER_1"/>
    <property type="match status" value="1"/>
</dbReference>
<evidence type="ECO:0000313" key="14">
    <source>
        <dbReference type="Proteomes" id="UP000238338"/>
    </source>
</evidence>
<evidence type="ECO:0000256" key="2">
    <source>
        <dbReference type="ARBA" id="ARBA00022475"/>
    </source>
</evidence>
<dbReference type="Proteomes" id="UP000238338">
    <property type="component" value="Unassembled WGS sequence"/>
</dbReference>
<keyword evidence="14" id="KW-1185">Reference proteome</keyword>
<dbReference type="Gene3D" id="3.40.50.300">
    <property type="entry name" value="P-loop containing nucleotide triphosphate hydrolases"/>
    <property type="match status" value="1"/>
</dbReference>
<organism evidence="13 14">
    <name type="scientific">Albidovulum denitrificans</name>
    <dbReference type="NCBI Taxonomy" id="404881"/>
    <lineage>
        <taxon>Bacteria</taxon>
        <taxon>Pseudomonadati</taxon>
        <taxon>Pseudomonadota</taxon>
        <taxon>Alphaproteobacteria</taxon>
        <taxon>Rhodobacterales</taxon>
        <taxon>Paracoccaceae</taxon>
        <taxon>Albidovulum</taxon>
    </lineage>
</organism>
<dbReference type="PROSITE" id="PS51866">
    <property type="entry name" value="MOP"/>
    <property type="match status" value="1"/>
</dbReference>
<keyword evidence="5" id="KW-0547">Nucleotide-binding</keyword>
<evidence type="ECO:0000256" key="5">
    <source>
        <dbReference type="ARBA" id="ARBA00022741"/>
    </source>
</evidence>
<dbReference type="RefSeq" id="WP_105514665.1">
    <property type="nucleotide sequence ID" value="NZ_PVEP01000003.1"/>
</dbReference>
<dbReference type="InterPro" id="IPR008995">
    <property type="entry name" value="Mo/tungstate-bd_C_term_dom"/>
</dbReference>
<dbReference type="EMBL" id="PVEP01000003">
    <property type="protein sequence ID" value="PQV57197.1"/>
    <property type="molecule type" value="Genomic_DNA"/>
</dbReference>
<dbReference type="GO" id="GO:0140359">
    <property type="term" value="F:ABC-type transporter activity"/>
    <property type="evidence" value="ECO:0007669"/>
    <property type="project" value="InterPro"/>
</dbReference>
<evidence type="ECO:0000256" key="4">
    <source>
        <dbReference type="ARBA" id="ARBA00022519"/>
    </source>
</evidence>
<feature type="domain" description="ABC transporter" evidence="11">
    <location>
        <begin position="1"/>
        <end position="233"/>
    </location>
</feature>
<evidence type="ECO:0000256" key="10">
    <source>
        <dbReference type="SAM" id="MobiDB-lite"/>
    </source>
</evidence>
<keyword evidence="7" id="KW-1278">Translocase</keyword>
<dbReference type="InterPro" id="IPR005116">
    <property type="entry name" value="Transp-assoc_OB_typ1"/>
</dbReference>
<dbReference type="InterPro" id="IPR004606">
    <property type="entry name" value="Mop_domain"/>
</dbReference>
<dbReference type="InterPro" id="IPR003439">
    <property type="entry name" value="ABC_transporter-like_ATP-bd"/>
</dbReference>
<gene>
    <name evidence="13" type="ORF">LX70_02058</name>
</gene>
<dbReference type="SUPFAM" id="SSF52540">
    <property type="entry name" value="P-loop containing nucleoside triphosphate hydrolases"/>
    <property type="match status" value="1"/>
</dbReference>
<evidence type="ECO:0000256" key="3">
    <source>
        <dbReference type="ARBA" id="ARBA00022505"/>
    </source>
</evidence>
<sequence length="381" mass="39844">MTLEVAISHRIGAFRLEAEFRVAGGVTALFGHSGAGKSTVVNAISGLLRPDSGRIVAGGEVLYDAAKGIDVPPHRRRVGYVFQDARLFPHMTVARNLSYGAWFGRSRGAGRDRDLIVDLLGIGPLLQRQPRTLSGGEKSRVALARAILAGPRLLLMDEPLAALDAARKAEILPYLERLRDDLHLPIIYVSHSVAEVTRLATSIVLLDGGRVVASGPAEAILADPAIAPTFGQREIGTILPATVAAQEEDGLTRLATPGGPVWVPGVPDRPGAAVRLRIMAQDVMIAQTRPEGISALNVLAAEVSDIRLGDGPGALVQLNVGGSPILSRITRRSAVALGLAPGKQVHAVLKAVSVARDSVGHSVPVEGPQGGKGTNTPGFPP</sequence>
<dbReference type="GO" id="GO:0005524">
    <property type="term" value="F:ATP binding"/>
    <property type="evidence" value="ECO:0007669"/>
    <property type="project" value="UniProtKB-KW"/>
</dbReference>
<evidence type="ECO:0000256" key="8">
    <source>
        <dbReference type="ARBA" id="ARBA00023136"/>
    </source>
</evidence>
<dbReference type="InterPro" id="IPR027417">
    <property type="entry name" value="P-loop_NTPase"/>
</dbReference>
<evidence type="ECO:0000256" key="1">
    <source>
        <dbReference type="ARBA" id="ARBA00022448"/>
    </source>
</evidence>
<dbReference type="InterPro" id="IPR017871">
    <property type="entry name" value="ABC_transporter-like_CS"/>
</dbReference>
<dbReference type="SUPFAM" id="SSF50331">
    <property type="entry name" value="MOP-like"/>
    <property type="match status" value="1"/>
</dbReference>
<reference evidence="13 14" key="1">
    <citation type="submission" date="2018-02" db="EMBL/GenBank/DDBJ databases">
        <title>Genomic Encyclopedia of Archaeal and Bacterial Type Strains, Phase II (KMG-II): from individual species to whole genera.</title>
        <authorList>
            <person name="Goeker M."/>
        </authorList>
    </citation>
    <scope>NUCLEOTIDE SEQUENCE [LARGE SCALE GENOMIC DNA]</scope>
    <source>
        <strain evidence="13 14">DSM 18921</strain>
    </source>
</reference>
<keyword evidence="4" id="KW-0997">Cell inner membrane</keyword>
<dbReference type="GO" id="GO:0015098">
    <property type="term" value="F:molybdate ion transmembrane transporter activity"/>
    <property type="evidence" value="ECO:0007669"/>
    <property type="project" value="InterPro"/>
</dbReference>
<evidence type="ECO:0000259" key="11">
    <source>
        <dbReference type="PROSITE" id="PS50893"/>
    </source>
</evidence>
<dbReference type="PANTHER" id="PTHR43514:SF4">
    <property type="entry name" value="ABC TRANSPORTER I FAMILY MEMBER 10"/>
    <property type="match status" value="1"/>
</dbReference>
<dbReference type="InterPro" id="IPR011868">
    <property type="entry name" value="ModC_ABC_ATP-bd"/>
</dbReference>
<keyword evidence="8" id="KW-0472">Membrane</keyword>
<keyword evidence="1" id="KW-0813">Transport</keyword>
<comment type="caution">
    <text evidence="13">The sequence shown here is derived from an EMBL/GenBank/DDBJ whole genome shotgun (WGS) entry which is preliminary data.</text>
</comment>
<feature type="domain" description="Mop" evidence="12">
    <location>
        <begin position="292"/>
        <end position="358"/>
    </location>
</feature>
<dbReference type="PANTHER" id="PTHR43514">
    <property type="entry name" value="ABC TRANSPORTER I FAMILY MEMBER 10"/>
    <property type="match status" value="1"/>
</dbReference>
<dbReference type="OrthoDB" id="9802264at2"/>
<keyword evidence="2" id="KW-1003">Cell membrane</keyword>
<dbReference type="Gene3D" id="2.40.50.100">
    <property type="match status" value="1"/>
</dbReference>
<accession>A0A2S8S8P4</accession>
<proteinExistence type="predicted"/>
<evidence type="ECO:0000256" key="9">
    <source>
        <dbReference type="PROSITE-ProRule" id="PRU01213"/>
    </source>
</evidence>
<keyword evidence="3 9" id="KW-0500">Molybdenum</keyword>
<name>A0A2S8S8P4_9RHOB</name>
<evidence type="ECO:0000259" key="12">
    <source>
        <dbReference type="PROSITE" id="PS51866"/>
    </source>
</evidence>
<dbReference type="GO" id="GO:0016887">
    <property type="term" value="F:ATP hydrolysis activity"/>
    <property type="evidence" value="ECO:0007669"/>
    <property type="project" value="InterPro"/>
</dbReference>
<feature type="region of interest" description="Disordered" evidence="10">
    <location>
        <begin position="360"/>
        <end position="381"/>
    </location>
</feature>
<dbReference type="InterPro" id="IPR050334">
    <property type="entry name" value="Molybdenum_import_ModC"/>
</dbReference>